<dbReference type="PANTHER" id="PTHR45912">
    <property type="entry name" value="CILIA- AND FLAGELLA-ASSOCIATED PROTEIN 47"/>
    <property type="match status" value="1"/>
</dbReference>
<dbReference type="GO" id="GO:0005929">
    <property type="term" value="C:cilium"/>
    <property type="evidence" value="ECO:0007669"/>
    <property type="project" value="TreeGrafter"/>
</dbReference>
<evidence type="ECO:0000259" key="1">
    <source>
        <dbReference type="PROSITE" id="PS50021"/>
    </source>
</evidence>
<dbReference type="InterPro" id="IPR001715">
    <property type="entry name" value="CH_dom"/>
</dbReference>
<dbReference type="EMBL" id="CAVLGL010000148">
    <property type="protein sequence ID" value="CAK1603077.1"/>
    <property type="molecule type" value="Genomic_DNA"/>
</dbReference>
<evidence type="ECO:0000313" key="2">
    <source>
        <dbReference type="EMBL" id="CAK1603077.1"/>
    </source>
</evidence>
<dbReference type="InterPro" id="IPR013783">
    <property type="entry name" value="Ig-like_fold"/>
</dbReference>
<dbReference type="PANTHER" id="PTHR45912:SF3">
    <property type="entry name" value="CILIA- AND FLAGELLA-ASSOCIATED PROTEIN 47"/>
    <property type="match status" value="1"/>
</dbReference>
<proteinExistence type="predicted"/>
<dbReference type="Gene3D" id="2.60.40.10">
    <property type="entry name" value="Immunoglobulins"/>
    <property type="match status" value="2"/>
</dbReference>
<keyword evidence="3" id="KW-1185">Reference proteome</keyword>
<dbReference type="InterPro" id="IPR056343">
    <property type="entry name" value="CFAP47_dom"/>
</dbReference>
<comment type="caution">
    <text evidence="2">The sequence shown here is derived from an EMBL/GenBank/DDBJ whole genome shotgun (WGS) entry which is preliminary data.</text>
</comment>
<protein>
    <recommendedName>
        <fullName evidence="1">Calponin-homology (CH) domain-containing protein</fullName>
    </recommendedName>
</protein>
<accession>A0AAV1M9Q8</accession>
<dbReference type="PROSITE" id="PS50021">
    <property type="entry name" value="CH"/>
    <property type="match status" value="1"/>
</dbReference>
<organism evidence="2 3">
    <name type="scientific">Parnassius mnemosyne</name>
    <name type="common">clouded apollo</name>
    <dbReference type="NCBI Taxonomy" id="213953"/>
    <lineage>
        <taxon>Eukaryota</taxon>
        <taxon>Metazoa</taxon>
        <taxon>Ecdysozoa</taxon>
        <taxon>Arthropoda</taxon>
        <taxon>Hexapoda</taxon>
        <taxon>Insecta</taxon>
        <taxon>Pterygota</taxon>
        <taxon>Neoptera</taxon>
        <taxon>Endopterygota</taxon>
        <taxon>Lepidoptera</taxon>
        <taxon>Glossata</taxon>
        <taxon>Ditrysia</taxon>
        <taxon>Papilionoidea</taxon>
        <taxon>Papilionidae</taxon>
        <taxon>Parnassiinae</taxon>
        <taxon>Parnassini</taxon>
        <taxon>Parnassius</taxon>
        <taxon>Driopa</taxon>
    </lineage>
</organism>
<reference evidence="2 3" key="1">
    <citation type="submission" date="2023-11" db="EMBL/GenBank/DDBJ databases">
        <authorList>
            <person name="Hedman E."/>
            <person name="Englund M."/>
            <person name="Stromberg M."/>
            <person name="Nyberg Akerstrom W."/>
            <person name="Nylinder S."/>
            <person name="Jareborg N."/>
            <person name="Kallberg Y."/>
            <person name="Kronander E."/>
        </authorList>
    </citation>
    <scope>NUCLEOTIDE SEQUENCE [LARGE SCALE GENOMIC DNA]</scope>
</reference>
<dbReference type="GO" id="GO:0060271">
    <property type="term" value="P:cilium assembly"/>
    <property type="evidence" value="ECO:0007669"/>
    <property type="project" value="TreeGrafter"/>
</dbReference>
<feature type="domain" description="Calponin-homology (CH)" evidence="1">
    <location>
        <begin position="1237"/>
        <end position="1356"/>
    </location>
</feature>
<dbReference type="Proteomes" id="UP001314205">
    <property type="component" value="Unassembled WGS sequence"/>
</dbReference>
<name>A0AAV1M9Q8_9NEOP</name>
<evidence type="ECO:0000313" key="3">
    <source>
        <dbReference type="Proteomes" id="UP001314205"/>
    </source>
</evidence>
<dbReference type="Pfam" id="PF24529">
    <property type="entry name" value="CFAP47"/>
    <property type="match status" value="1"/>
</dbReference>
<gene>
    <name evidence="2" type="ORF">PARMNEM_LOCUS21494</name>
</gene>
<sequence>MTVCLNYDPENVYKRLKVVEFPICIVGLSISKIIDIEESDLYTSAYLKTMCQGALMKFEEARDISASHRAFKIIMVDNHTIEVTFKPTNECIERAKQLKDFDNRFVVDLRLIQVDGTLCCDNELHAEISRYYICGKFEHVRILHEPKILDFSQVTLNKKVTKYIRIRNESTFVTAKFNYQKAVGIHISPQIFSILPFSSQNLSVTVKPNSLKVGHQIVFYIKNAINLSDTILMDKNTANNDNNFMPYIVNCKVKVVYPIKTCAVYIKSLHTLNELNPTYTFVSDEVSKVKEYRKKAYEFFVMSKLNTKKKTISASKESIIGKDKCYVDLRSTPSSPRNFLKADSKIFSIYDVFLITPYPAMVDFGRVGLCSYAKKVLTFKNCSSFDITLHFYHNEYIFYTEKKVRTLKIYVKSLSEVKVTLFCSAFIEGIYTGNFEYSINQKYFRKYMYTLQTGNPTLMLPEKKLKFGMVTSDFYTTSSSVKVYNHFNVDIDFNWSFPQNDTPFEVIPNTSLVPGNSCRMCDIIYKCLPTKLKTFEIDFNFGKKTVPVELNIITRKLSVKFLQPSLTFYNIGLNLEITKKVFLENSTRELAFFCVVEPLLPGFRIEPMSGKIYPKMILTFDVIVKISCVIEFTFDIILKINNKENVMLPVSGNVVEPKINIQPKNVCMPRIPCNMSTYIQVTLRNISYARIEIDVLNMNDENVFKVYINKGNENYRVSKLNIDAGQSETIFIQVYGMHRKEYDYYMPFRINGLIGPPDNNPESHDMRYYVQKHEQFYANNSKVKIKPVCKEISFCHLMGVITLPWLTFSPENFQIVYDHNSTNSIDFTMRNVSKYNLHITILTSKLIPNFSLHLLSKENIKNTCDNQIKFELISLKEAQFCLKFHPKDHGKFITTALLYLDVNMTTPYYNLTFIGVNEIPTIKPSTFQIIMPPAYVGEKVSKIITLNINSQLDLCLISFISSEPNVVTVKFLDYNIHNEMENKTTSIQAEITVCSHVKYISTTVVTFKHKSGSSCDIKVKYCFSCCPLTLHTASYVKLEDNPYPFYPISIQVGFYNYMETCLKFLEKWLFYQGFRKDLYPKIPETFHTVSDSTPSQNKTKSKGINVSYLNFIKKLAGPMIKHAHKVTMSNKDETIQQVKEVYAMYKEVINLLKSRGANLWAVKPKFLLSYDQFVTFIENIPPKCIADEFFDQELLNNTTLFERLNKQCWIDFILQSYKVFVLESCFFDCICDSTQSRDIVNILITWYNEQLLIYSNTFSLKSGTVKCIKNITNDLSDGIAIIATFLNYCPFLNEHFSLKSHENECKCQSGIINNACLIIEAVNQLRLNFPLTSKDFLEPNFLQMLFLSIHLYVILPMFKPKENISFNPPLLRSSTRKITITPTSQESLNFNTVLFYNKKSGFVVEKTFDVDNTKRVIVSVTFIANFVSEQKSILLVHGYNKTRIFDTYIIFILSGSVGTMTPLRKCKVTGPSYRPQKVDILVSSPFMITATYRISITDKEPSASLDIREDTKYKFYARRLNLTDKEVVLTGIPKESGQDVLEHKIHFHLICLDTQIRNTWVWFRSEIGEFFIKVTSQPRCEIVTDTVYAHIDKWPLIPCSCSETCECYRTTALTIPHRNDLMIKSLRCALLENASEKMIEIFDELVETATGRIILSMLLVEGGTNMSEVRHILRNETSFLVTAHALELGFDRVTLAQHTDATLVLPITVPVHNKSEKYSVTFTSECGMDVRAYRVLFIENEEERE</sequence>